<comment type="caution">
    <text evidence="1">The sequence shown here is derived from an EMBL/GenBank/DDBJ whole genome shotgun (WGS) entry which is preliminary data.</text>
</comment>
<name>A0ACC0XTH9_9ROSI</name>
<gene>
    <name evidence="1" type="ORF">Pint_08597</name>
</gene>
<reference evidence="2" key="1">
    <citation type="journal article" date="2023" name="G3 (Bethesda)">
        <title>Genome assembly and association tests identify interacting loci associated with vigor, precocity, and sex in interspecific pistachio rootstocks.</title>
        <authorList>
            <person name="Palmer W."/>
            <person name="Jacygrad E."/>
            <person name="Sagayaradj S."/>
            <person name="Cavanaugh K."/>
            <person name="Han R."/>
            <person name="Bertier L."/>
            <person name="Beede B."/>
            <person name="Kafkas S."/>
            <person name="Golino D."/>
            <person name="Preece J."/>
            <person name="Michelmore R."/>
        </authorList>
    </citation>
    <scope>NUCLEOTIDE SEQUENCE [LARGE SCALE GENOMIC DNA]</scope>
</reference>
<sequence length="57" mass="6657">MLVLSSPEFVCLCVCILFKCYRCQLQLISRINSRQLKKVLQVGTELKSPRFPNLGRW</sequence>
<organism evidence="1 2">
    <name type="scientific">Pistacia integerrima</name>
    <dbReference type="NCBI Taxonomy" id="434235"/>
    <lineage>
        <taxon>Eukaryota</taxon>
        <taxon>Viridiplantae</taxon>
        <taxon>Streptophyta</taxon>
        <taxon>Embryophyta</taxon>
        <taxon>Tracheophyta</taxon>
        <taxon>Spermatophyta</taxon>
        <taxon>Magnoliopsida</taxon>
        <taxon>eudicotyledons</taxon>
        <taxon>Gunneridae</taxon>
        <taxon>Pentapetalae</taxon>
        <taxon>rosids</taxon>
        <taxon>malvids</taxon>
        <taxon>Sapindales</taxon>
        <taxon>Anacardiaceae</taxon>
        <taxon>Pistacia</taxon>
    </lineage>
</organism>
<evidence type="ECO:0000313" key="1">
    <source>
        <dbReference type="EMBL" id="KAJ0024772.1"/>
    </source>
</evidence>
<protein>
    <submittedName>
        <fullName evidence="1">Uncharacterized protein</fullName>
    </submittedName>
</protein>
<keyword evidence="2" id="KW-1185">Reference proteome</keyword>
<proteinExistence type="predicted"/>
<dbReference type="Proteomes" id="UP001163603">
    <property type="component" value="Chromosome 10"/>
</dbReference>
<accession>A0ACC0XTH9</accession>
<evidence type="ECO:0000313" key="2">
    <source>
        <dbReference type="Proteomes" id="UP001163603"/>
    </source>
</evidence>
<dbReference type="EMBL" id="CM047745">
    <property type="protein sequence ID" value="KAJ0024772.1"/>
    <property type="molecule type" value="Genomic_DNA"/>
</dbReference>